<evidence type="ECO:0000313" key="1">
    <source>
        <dbReference type="Proteomes" id="UP000887580"/>
    </source>
</evidence>
<dbReference type="Proteomes" id="UP000887580">
    <property type="component" value="Unplaced"/>
</dbReference>
<reference evidence="2" key="1">
    <citation type="submission" date="2022-11" db="UniProtKB">
        <authorList>
            <consortium name="WormBaseParasite"/>
        </authorList>
    </citation>
    <scope>IDENTIFICATION</scope>
</reference>
<sequence length="326" mass="36728">MSQIAENISEQCLLAQETTGNWRIVTVLILVVILDISSVFLLGIYGHCCLANKALHPNLKALIFSLTLCFVIRNTLTLIRAARMLIAGIISQQNPCYLLTPRTICGIESLINATPVEVVCWTFCIISIERTFATFFYKNYEKYKFISFAVICSLIPWAFQAYHVIPSIIRVITGENDAIPYCSSISSKAIDIFATLGYIVPMAIVDVILSAIILFVNIRAKKYVLLESNNGANYLTAKFQRLENIEATRSITEASGLTFPIHGNIHVIIGLALSSKTRQKLINHPLIRLITCRRNKTYKNAVRNSRRIAPLADQNDYFNAYRKQWT</sequence>
<name>A0AC35GJI5_9BILA</name>
<accession>A0AC35GJI5</accession>
<proteinExistence type="predicted"/>
<protein>
    <submittedName>
        <fullName evidence="2">Uncharacterized protein</fullName>
    </submittedName>
</protein>
<dbReference type="WBParaSite" id="PS1159_v2.g5948.t1">
    <property type="protein sequence ID" value="PS1159_v2.g5948.t1"/>
    <property type="gene ID" value="PS1159_v2.g5948"/>
</dbReference>
<organism evidence="1 2">
    <name type="scientific">Panagrolaimus sp. PS1159</name>
    <dbReference type="NCBI Taxonomy" id="55785"/>
    <lineage>
        <taxon>Eukaryota</taxon>
        <taxon>Metazoa</taxon>
        <taxon>Ecdysozoa</taxon>
        <taxon>Nematoda</taxon>
        <taxon>Chromadorea</taxon>
        <taxon>Rhabditida</taxon>
        <taxon>Tylenchina</taxon>
        <taxon>Panagrolaimomorpha</taxon>
        <taxon>Panagrolaimoidea</taxon>
        <taxon>Panagrolaimidae</taxon>
        <taxon>Panagrolaimus</taxon>
    </lineage>
</organism>
<evidence type="ECO:0000313" key="2">
    <source>
        <dbReference type="WBParaSite" id="PS1159_v2.g5948.t1"/>
    </source>
</evidence>